<comment type="caution">
    <text evidence="1">The sequence shown here is derived from an EMBL/GenBank/DDBJ whole genome shotgun (WGS) entry which is preliminary data.</text>
</comment>
<dbReference type="EMBL" id="JAUNZN010000002">
    <property type="protein sequence ID" value="KAK4828456.1"/>
    <property type="molecule type" value="Genomic_DNA"/>
</dbReference>
<gene>
    <name evidence="1" type="ORF">QYF61_026681</name>
</gene>
<dbReference type="Proteomes" id="UP001333110">
    <property type="component" value="Unassembled WGS sequence"/>
</dbReference>
<organism evidence="1 2">
    <name type="scientific">Mycteria americana</name>
    <name type="common">Wood stork</name>
    <dbReference type="NCBI Taxonomy" id="33587"/>
    <lineage>
        <taxon>Eukaryota</taxon>
        <taxon>Metazoa</taxon>
        <taxon>Chordata</taxon>
        <taxon>Craniata</taxon>
        <taxon>Vertebrata</taxon>
        <taxon>Euteleostomi</taxon>
        <taxon>Archelosauria</taxon>
        <taxon>Archosauria</taxon>
        <taxon>Dinosauria</taxon>
        <taxon>Saurischia</taxon>
        <taxon>Theropoda</taxon>
        <taxon>Coelurosauria</taxon>
        <taxon>Aves</taxon>
        <taxon>Neognathae</taxon>
        <taxon>Neoaves</taxon>
        <taxon>Aequornithes</taxon>
        <taxon>Ciconiiformes</taxon>
        <taxon>Ciconiidae</taxon>
        <taxon>Mycteria</taxon>
    </lineage>
</organism>
<evidence type="ECO:0000313" key="1">
    <source>
        <dbReference type="EMBL" id="KAK4828456.1"/>
    </source>
</evidence>
<evidence type="ECO:0000313" key="2">
    <source>
        <dbReference type="Proteomes" id="UP001333110"/>
    </source>
</evidence>
<keyword evidence="2" id="KW-1185">Reference proteome</keyword>
<reference evidence="1 2" key="1">
    <citation type="journal article" date="2023" name="J. Hered.">
        <title>Chromosome-level genome of the wood stork (Mycteria americana) provides insight into avian chromosome evolution.</title>
        <authorList>
            <person name="Flamio R. Jr."/>
            <person name="Ramstad K.M."/>
        </authorList>
    </citation>
    <scope>NUCLEOTIDE SEQUENCE [LARGE SCALE GENOMIC DNA]</scope>
    <source>
        <strain evidence="1">JAX WOST 10</strain>
    </source>
</reference>
<proteinExistence type="predicted"/>
<sequence>MKLPRKRLGYSYSPDLQQGEAYGHSFTMGCNISNRVALTQLSSEELQNNQEAKSQVVTSSKQTLYKNALLTSEFTSKSWPLEETER</sequence>
<accession>A0AAN7PU66</accession>
<name>A0AAN7PU66_MYCAM</name>
<dbReference type="AlphaFoldDB" id="A0AAN7PU66"/>
<protein>
    <submittedName>
        <fullName evidence="1">Uncharacterized protein</fullName>
    </submittedName>
</protein>